<accession>Q39VR1</accession>
<evidence type="ECO:0000313" key="1">
    <source>
        <dbReference type="EMBL" id="ABB31663.1"/>
    </source>
</evidence>
<organism evidence="1 2">
    <name type="scientific">Geobacter metallireducens (strain ATCC 53774 / DSM 7210 / GS-15)</name>
    <dbReference type="NCBI Taxonomy" id="269799"/>
    <lineage>
        <taxon>Bacteria</taxon>
        <taxon>Pseudomonadati</taxon>
        <taxon>Thermodesulfobacteriota</taxon>
        <taxon>Desulfuromonadia</taxon>
        <taxon>Geobacterales</taxon>
        <taxon>Geobacteraceae</taxon>
        <taxon>Geobacter</taxon>
    </lineage>
</organism>
<sequence>MYLQRISILIILLTTLSLSGCAHVISEQSRSLVDPTITYAMLKEKPDAFVGKYVQLGGVIVGVKNTTTGSQLEIMQVALDKTGMPEDTFRSEGRFLAISESFLDSMIYKPDRLVTLVGEVKGKKVMPVDEVEYTYPVLAIKEIYVWKSYDYEKGYPYPTPPPYSFYDPYYYGYWPGPYWYRPLGPVYRRW</sequence>
<gene>
    <name evidence="1" type="ordered locus">Gmet_1429</name>
</gene>
<dbReference type="PIRSF" id="PIRSF004982">
    <property type="entry name" value="SlP"/>
    <property type="match status" value="1"/>
</dbReference>
<dbReference type="Proteomes" id="UP000007073">
    <property type="component" value="Chromosome"/>
</dbReference>
<dbReference type="EMBL" id="CP000148">
    <property type="protein sequence ID" value="ABB31663.1"/>
    <property type="molecule type" value="Genomic_DNA"/>
</dbReference>
<dbReference type="eggNOG" id="COG3065">
    <property type="taxonomic scope" value="Bacteria"/>
</dbReference>
<dbReference type="PANTHER" id="PTHR37530:SF1">
    <property type="entry name" value="OUTER MEMBRANE PROTEIN SLP"/>
    <property type="match status" value="1"/>
</dbReference>
<dbReference type="Pfam" id="PF03843">
    <property type="entry name" value="Slp"/>
    <property type="match status" value="1"/>
</dbReference>
<dbReference type="AlphaFoldDB" id="Q39VR1"/>
<dbReference type="PROSITE" id="PS51257">
    <property type="entry name" value="PROKAR_LIPOPROTEIN"/>
    <property type="match status" value="1"/>
</dbReference>
<evidence type="ECO:0000313" key="2">
    <source>
        <dbReference type="Proteomes" id="UP000007073"/>
    </source>
</evidence>
<proteinExistence type="predicted"/>
<dbReference type="InterPro" id="IPR004658">
    <property type="entry name" value="OMP_Slp"/>
</dbReference>
<dbReference type="HOGENOM" id="CLU_100924_2_1_7"/>
<keyword evidence="1" id="KW-0449">Lipoprotein</keyword>
<dbReference type="STRING" id="269799.Gmet_1429"/>
<dbReference type="PANTHER" id="PTHR37530">
    <property type="entry name" value="OUTER MEMBRANE PROTEIN SLP"/>
    <property type="match status" value="1"/>
</dbReference>
<dbReference type="KEGG" id="gme:Gmet_1429"/>
<dbReference type="RefSeq" id="WP_004511639.1">
    <property type="nucleotide sequence ID" value="NC_007517.1"/>
</dbReference>
<reference evidence="1 2" key="1">
    <citation type="submission" date="2005-10" db="EMBL/GenBank/DDBJ databases">
        <title>Complete sequence of Geobacter metallireducens GS-15.</title>
        <authorList>
            <consortium name="US DOE Joint Genome Institute"/>
            <person name="Copeland A."/>
            <person name="Lucas S."/>
            <person name="Lapidus A."/>
            <person name="Barry K."/>
            <person name="Detter J.C."/>
            <person name="Glavina T."/>
            <person name="Hammon N."/>
            <person name="Israni S."/>
            <person name="Pitluck S."/>
            <person name="Di Bartolo G."/>
            <person name="Chain P."/>
            <person name="Schmutz J."/>
            <person name="Larimer F."/>
            <person name="Land M."/>
            <person name="Kyrpides N."/>
            <person name="Ivanova N."/>
            <person name="Richardson P."/>
        </authorList>
    </citation>
    <scope>NUCLEOTIDE SEQUENCE [LARGE SCALE GENOMIC DNA]</scope>
    <source>
        <strain evidence="2">ATCC 53774 / DSM 7210 / GS-15</strain>
    </source>
</reference>
<keyword evidence="2" id="KW-1185">Reference proteome</keyword>
<name>Q39VR1_GEOMG</name>
<dbReference type="GO" id="GO:0019867">
    <property type="term" value="C:outer membrane"/>
    <property type="evidence" value="ECO:0007669"/>
    <property type="project" value="InterPro"/>
</dbReference>
<protein>
    <submittedName>
        <fullName evidence="1">Outer membrane lipoprotein, Slp family</fullName>
    </submittedName>
</protein>
<reference evidence="1 2" key="2">
    <citation type="journal article" date="2009" name="BMC Microbiol.">
        <title>The genome sequence of Geobacter metallireducens: features of metabolism, physiology and regulation common and dissimilar to Geobacter sulfurreducens.</title>
        <authorList>
            <person name="Aklujkar M."/>
            <person name="Krushkal J."/>
            <person name="DiBartolo G."/>
            <person name="Lapidus A."/>
            <person name="Land M.L."/>
            <person name="Lovley D.R."/>
        </authorList>
    </citation>
    <scope>NUCLEOTIDE SEQUENCE [LARGE SCALE GENOMIC DNA]</scope>
    <source>
        <strain evidence="2">ATCC 53774 / DSM 7210 / GS-15</strain>
    </source>
</reference>